<dbReference type="AlphaFoldDB" id="A0A8W7NZD7"/>
<name>A0A8W7NZD7_ANOCL</name>
<evidence type="ECO:0000313" key="3">
    <source>
        <dbReference type="EnsemblMetazoa" id="ACOM022642-PA.1"/>
    </source>
</evidence>
<feature type="compositionally biased region" description="Basic residues" evidence="1">
    <location>
        <begin position="1"/>
        <end position="11"/>
    </location>
</feature>
<sequence length="160" mass="17893">MLKPQLHRARTHSAQLQQQHGKDPSATSNTARLELSNIIGEAAIPPRLEPCLSPRRRTFPPRQYNKERQRTSCIGCNTAAPHRRERIPPAVAVAAHIPGGRRTMPYLITAAHHRKNTSLLPWGKDHRGIIIIFIIIIIIIIVVVTPSPPSQGAAQQQHHR</sequence>
<feature type="region of interest" description="Disordered" evidence="1">
    <location>
        <begin position="1"/>
        <end position="28"/>
    </location>
</feature>
<feature type="compositionally biased region" description="Polar residues" evidence="1">
    <location>
        <begin position="12"/>
        <end position="28"/>
    </location>
</feature>
<reference evidence="3" key="1">
    <citation type="submission" date="2022-08" db="UniProtKB">
        <authorList>
            <consortium name="EnsemblMetazoa"/>
        </authorList>
    </citation>
    <scope>IDENTIFICATION</scope>
</reference>
<accession>A0A8W7NZD7</accession>
<dbReference type="EnsemblMetazoa" id="ACOM022642-RA">
    <property type="protein sequence ID" value="ACOM022642-PA.1"/>
    <property type="gene ID" value="ACOM022642"/>
</dbReference>
<dbReference type="Proteomes" id="UP000075882">
    <property type="component" value="Unassembled WGS sequence"/>
</dbReference>
<evidence type="ECO:0000256" key="2">
    <source>
        <dbReference type="SAM" id="Phobius"/>
    </source>
</evidence>
<feature type="transmembrane region" description="Helical" evidence="2">
    <location>
        <begin position="128"/>
        <end position="145"/>
    </location>
</feature>
<keyword evidence="2" id="KW-0472">Membrane</keyword>
<protein>
    <submittedName>
        <fullName evidence="3">Uncharacterized protein</fullName>
    </submittedName>
</protein>
<keyword evidence="2" id="KW-1133">Transmembrane helix</keyword>
<organism evidence="3">
    <name type="scientific">Anopheles coluzzii</name>
    <name type="common">African malaria mosquito</name>
    <dbReference type="NCBI Taxonomy" id="1518534"/>
    <lineage>
        <taxon>Eukaryota</taxon>
        <taxon>Metazoa</taxon>
        <taxon>Ecdysozoa</taxon>
        <taxon>Arthropoda</taxon>
        <taxon>Hexapoda</taxon>
        <taxon>Insecta</taxon>
        <taxon>Pterygota</taxon>
        <taxon>Neoptera</taxon>
        <taxon>Endopterygota</taxon>
        <taxon>Diptera</taxon>
        <taxon>Nematocera</taxon>
        <taxon>Culicoidea</taxon>
        <taxon>Culicidae</taxon>
        <taxon>Anophelinae</taxon>
        <taxon>Anopheles</taxon>
    </lineage>
</organism>
<proteinExistence type="predicted"/>
<evidence type="ECO:0000256" key="1">
    <source>
        <dbReference type="SAM" id="MobiDB-lite"/>
    </source>
</evidence>
<keyword evidence="2" id="KW-0812">Transmembrane</keyword>